<feature type="non-terminal residue" evidence="2">
    <location>
        <position position="131"/>
    </location>
</feature>
<feature type="domain" description="FAD dependent oxidoreductase" evidence="1">
    <location>
        <begin position="5"/>
        <end position="130"/>
    </location>
</feature>
<name>A0ABW9QNV6_9ACTN</name>
<dbReference type="EMBL" id="WJHE01000072">
    <property type="protein sequence ID" value="MST31465.1"/>
    <property type="molecule type" value="Genomic_DNA"/>
</dbReference>
<dbReference type="InterPro" id="IPR036188">
    <property type="entry name" value="FAD/NAD-bd_sf"/>
</dbReference>
<proteinExistence type="predicted"/>
<gene>
    <name evidence="2" type="ORF">GHK86_01790</name>
</gene>
<evidence type="ECO:0000313" key="3">
    <source>
        <dbReference type="Proteomes" id="UP000437736"/>
    </source>
</evidence>
<dbReference type="Gene3D" id="3.50.50.60">
    <property type="entry name" value="FAD/NAD(P)-binding domain"/>
    <property type="match status" value="1"/>
</dbReference>
<comment type="caution">
    <text evidence="2">The sequence shown here is derived from an EMBL/GenBank/DDBJ whole genome shotgun (WGS) entry which is preliminary data.</text>
</comment>
<reference evidence="2 3" key="1">
    <citation type="submission" date="2019-11" db="EMBL/GenBank/DDBJ databases">
        <title>Acidiferrimicrobium australis gen. nov., sp. nov., an acidophilic and obligately heterotrophic, member of the Actinobacteria that catalyses dissimilatory oxido- reduction of iron isolated from metal-rich acidic water in Chile.</title>
        <authorList>
            <person name="Gonzalez D."/>
            <person name="Huber K."/>
            <person name="Hedrich S."/>
            <person name="Rojas-Villalobos C."/>
            <person name="Quatrini R."/>
            <person name="Dinamarca M.A."/>
            <person name="Schwarz A."/>
            <person name="Canales C."/>
            <person name="Nancucheo I."/>
        </authorList>
    </citation>
    <scope>NUCLEOTIDE SEQUENCE [LARGE SCALE GENOMIC DNA]</scope>
    <source>
        <strain evidence="2 3">USS-CCA1</strain>
    </source>
</reference>
<keyword evidence="3" id="KW-1185">Reference proteome</keyword>
<dbReference type="Gene3D" id="3.30.9.10">
    <property type="entry name" value="D-Amino Acid Oxidase, subunit A, domain 2"/>
    <property type="match status" value="1"/>
</dbReference>
<dbReference type="InterPro" id="IPR006076">
    <property type="entry name" value="FAD-dep_OxRdtase"/>
</dbReference>
<organism evidence="2 3">
    <name type="scientific">Acidiferrimicrobium australe</name>
    <dbReference type="NCBI Taxonomy" id="2664430"/>
    <lineage>
        <taxon>Bacteria</taxon>
        <taxon>Bacillati</taxon>
        <taxon>Actinomycetota</taxon>
        <taxon>Acidimicrobiia</taxon>
        <taxon>Acidimicrobiales</taxon>
        <taxon>Acidimicrobiaceae</taxon>
        <taxon>Acidiferrimicrobium</taxon>
    </lineage>
</organism>
<dbReference type="PANTHER" id="PTHR13847">
    <property type="entry name" value="SARCOSINE DEHYDROGENASE-RELATED"/>
    <property type="match status" value="1"/>
</dbReference>
<evidence type="ECO:0000313" key="2">
    <source>
        <dbReference type="EMBL" id="MST31465.1"/>
    </source>
</evidence>
<dbReference type="Pfam" id="PF01266">
    <property type="entry name" value="DAO"/>
    <property type="match status" value="1"/>
</dbReference>
<protein>
    <submittedName>
        <fullName evidence="2">FAD-dependent oxidoreductase</fullName>
    </submittedName>
</protein>
<evidence type="ECO:0000259" key="1">
    <source>
        <dbReference type="Pfam" id="PF01266"/>
    </source>
</evidence>
<dbReference type="Proteomes" id="UP000437736">
    <property type="component" value="Unassembled WGS sequence"/>
</dbReference>
<dbReference type="SUPFAM" id="SSF51905">
    <property type="entry name" value="FAD/NAD(P)-binding domain"/>
    <property type="match status" value="1"/>
</dbReference>
<accession>A0ABW9QNV6</accession>
<sequence length="131" mass="13767">MSPERVVVVGGGVLGTFHAWEAVRRGFEVVHVEREAGARGATVRNFGLIWVSGRAPGAELTLALRARDAWEVAAEHVPDAGFRPAGSLTVATEEDGPEARAALELAASLPDAADRGFALLEGADARRRCPA</sequence>